<sequence length="507" mass="55904">MNGAHQSSKSNRQIIVIGGGLGGLSASIRLAAAGYQVTVLEKEAQLGGKLQRVYEGAYVFDRGPSTITMLNAFQQVFEQAGRRIEDYVAFVPLSPLARNRFADGHQVDLVSDTDRMQEQIAAYSAEDAARYPAFQSKARDMLDISGKQFLHTLMLSWKDKLRPSLLRAFASIHPLKTYQSLLGEHFSHPNTLAMLGRYATYTGSSPFQTPAVFAMLPALETDGGIYGVKGGTYAIVQAFTRLAQELGVVIHTRTEAHQIRIQNQQATGVETSAGFFPADQIICNGDLLTSYARLLAPEHRPSMPDRKLKTYEPSLSGFVILAGLPRVYPQLLHHNVFFPADYPQEFVDLFETRTPVQDPAIYVCRNETFQDEPPDSPYGAQSRLFILVNAPALRSPSSIHWDSLRESYAGMILEKLAHYGLQGITDSEVRITYTPEQLAQDTYAHLGSIYGISSNGARQAFFRPANRSRDISNIWFAGGTTHPGGGTPIVTLSGQLVAERMIQLDKG</sequence>
<dbReference type="RefSeq" id="WP_379927758.1">
    <property type="nucleotide sequence ID" value="NZ_JBHUMM010000002.1"/>
</dbReference>
<evidence type="ECO:0000259" key="11">
    <source>
        <dbReference type="Pfam" id="PF01593"/>
    </source>
</evidence>
<proteinExistence type="inferred from homology"/>
<dbReference type="PANTHER" id="PTHR43734">
    <property type="entry name" value="PHYTOENE DESATURASE"/>
    <property type="match status" value="1"/>
</dbReference>
<comment type="pathway">
    <text evidence="4">Carotenoid biosynthesis; staphyloxanthin biosynthesis; staphyloxanthin from farnesyl diphosphate: step 3/5.</text>
</comment>
<evidence type="ECO:0000313" key="13">
    <source>
        <dbReference type="Proteomes" id="UP001597497"/>
    </source>
</evidence>
<evidence type="ECO:0000313" key="12">
    <source>
        <dbReference type="EMBL" id="MFD2670377.1"/>
    </source>
</evidence>
<comment type="caution">
    <text evidence="12">The sequence shown here is derived from an EMBL/GenBank/DDBJ whole genome shotgun (WGS) entry which is preliminary data.</text>
</comment>
<reference evidence="13" key="1">
    <citation type="journal article" date="2019" name="Int. J. Syst. Evol. Microbiol.">
        <title>The Global Catalogue of Microorganisms (GCM) 10K type strain sequencing project: providing services to taxonomists for standard genome sequencing and annotation.</title>
        <authorList>
            <consortium name="The Broad Institute Genomics Platform"/>
            <consortium name="The Broad Institute Genome Sequencing Center for Infectious Disease"/>
            <person name="Wu L."/>
            <person name="Ma J."/>
        </authorList>
    </citation>
    <scope>NUCLEOTIDE SEQUENCE [LARGE SCALE GENOMIC DNA]</scope>
    <source>
        <strain evidence="13">KCTC 33676</strain>
    </source>
</reference>
<accession>A0ABW5R8D5</accession>
<comment type="catalytic activity">
    <reaction evidence="9">
        <text>all-trans-4,4'-diaponeurosporene + 2 AH2 + 2 O2 = 4,4'-diaponeurosporenal + 2 A + 3 H2O</text>
        <dbReference type="Rhea" id="RHEA:56104"/>
        <dbReference type="ChEBI" id="CHEBI:13193"/>
        <dbReference type="ChEBI" id="CHEBI:15377"/>
        <dbReference type="ChEBI" id="CHEBI:15379"/>
        <dbReference type="ChEBI" id="CHEBI:17499"/>
        <dbReference type="ChEBI" id="CHEBI:62743"/>
        <dbReference type="ChEBI" id="CHEBI:79065"/>
    </reaction>
</comment>
<evidence type="ECO:0000256" key="9">
    <source>
        <dbReference type="ARBA" id="ARBA00048532"/>
    </source>
</evidence>
<dbReference type="Proteomes" id="UP001597497">
    <property type="component" value="Unassembled WGS sequence"/>
</dbReference>
<dbReference type="InterPro" id="IPR014105">
    <property type="entry name" value="Carotenoid/retinoid_OxRdtase"/>
</dbReference>
<gene>
    <name evidence="12" type="ORF">ACFSUC_02000</name>
</gene>
<protein>
    <recommendedName>
        <fullName evidence="6">4,4'-diaponeurosporene oxygenase</fullName>
    </recommendedName>
    <alternativeName>
        <fullName evidence="7">4,4'-diaponeurosporene oxidase</fullName>
    </alternativeName>
    <alternativeName>
        <fullName evidence="8">Carotenoid oxidase</fullName>
    </alternativeName>
</protein>
<evidence type="ECO:0000256" key="6">
    <source>
        <dbReference type="ARBA" id="ARBA00039159"/>
    </source>
</evidence>
<comment type="cofactor">
    <cofactor evidence="1">
        <name>FAD</name>
        <dbReference type="ChEBI" id="CHEBI:57692"/>
    </cofactor>
</comment>
<dbReference type="InterPro" id="IPR002937">
    <property type="entry name" value="Amino_oxidase"/>
</dbReference>
<dbReference type="PANTHER" id="PTHR43734:SF7">
    <property type="entry name" value="4,4'-DIAPONEUROSPORENE OXYGENASE"/>
    <property type="match status" value="1"/>
</dbReference>
<dbReference type="Pfam" id="PF01593">
    <property type="entry name" value="Amino_oxidase"/>
    <property type="match status" value="1"/>
</dbReference>
<keyword evidence="2 10" id="KW-0125">Carotenoid biosynthesis</keyword>
<keyword evidence="13" id="KW-1185">Reference proteome</keyword>
<keyword evidence="3 10" id="KW-0560">Oxidoreductase</keyword>
<comment type="similarity">
    <text evidence="5">Belongs to the carotenoid/retinoid oxidoreductase family. CrtP subfamily.</text>
</comment>
<evidence type="ECO:0000256" key="5">
    <source>
        <dbReference type="ARBA" id="ARBA00038194"/>
    </source>
</evidence>
<dbReference type="NCBIfam" id="TIGR02734">
    <property type="entry name" value="crtI_fam"/>
    <property type="match status" value="1"/>
</dbReference>
<organism evidence="12 13">
    <name type="scientific">Marinicrinis sediminis</name>
    <dbReference type="NCBI Taxonomy" id="1652465"/>
    <lineage>
        <taxon>Bacteria</taxon>
        <taxon>Bacillati</taxon>
        <taxon>Bacillota</taxon>
        <taxon>Bacilli</taxon>
        <taxon>Bacillales</taxon>
        <taxon>Paenibacillaceae</taxon>
    </lineage>
</organism>
<evidence type="ECO:0000256" key="2">
    <source>
        <dbReference type="ARBA" id="ARBA00022746"/>
    </source>
</evidence>
<dbReference type="Gene3D" id="3.50.50.60">
    <property type="entry name" value="FAD/NAD(P)-binding domain"/>
    <property type="match status" value="2"/>
</dbReference>
<evidence type="ECO:0000256" key="4">
    <source>
        <dbReference type="ARBA" id="ARBA00037901"/>
    </source>
</evidence>
<evidence type="ECO:0000256" key="7">
    <source>
        <dbReference type="ARBA" id="ARBA00041900"/>
    </source>
</evidence>
<name>A0ABW5R8D5_9BACL</name>
<dbReference type="EMBL" id="JBHUMM010000002">
    <property type="protein sequence ID" value="MFD2670377.1"/>
    <property type="molecule type" value="Genomic_DNA"/>
</dbReference>
<evidence type="ECO:0000256" key="8">
    <source>
        <dbReference type="ARBA" id="ARBA00042619"/>
    </source>
</evidence>
<feature type="domain" description="Amine oxidase" evidence="11">
    <location>
        <begin position="21"/>
        <end position="502"/>
    </location>
</feature>
<evidence type="ECO:0000256" key="1">
    <source>
        <dbReference type="ARBA" id="ARBA00001974"/>
    </source>
</evidence>
<evidence type="ECO:0000256" key="10">
    <source>
        <dbReference type="RuleBase" id="RU362075"/>
    </source>
</evidence>
<dbReference type="InterPro" id="IPR036188">
    <property type="entry name" value="FAD/NAD-bd_sf"/>
</dbReference>
<evidence type="ECO:0000256" key="3">
    <source>
        <dbReference type="ARBA" id="ARBA00023002"/>
    </source>
</evidence>
<dbReference type="SUPFAM" id="SSF51905">
    <property type="entry name" value="FAD/NAD(P)-binding domain"/>
    <property type="match status" value="1"/>
</dbReference>